<accession>A0A678ZZE2</accession>
<protein>
    <submittedName>
        <fullName evidence="1">Uncharacterized protein</fullName>
    </submittedName>
</protein>
<dbReference type="EMBL" id="MK290738">
    <property type="protein sequence ID" value="AZV02197.1"/>
    <property type="molecule type" value="Genomic_DNA"/>
</dbReference>
<sequence>MKAAQFFESSLTKKPLMERFDDLLSHLNAEENDMALELRADLEVMITQANADRAWGEALVEAGIDEWEGIERASSFLTNKP</sequence>
<evidence type="ECO:0000313" key="1">
    <source>
        <dbReference type="EMBL" id="AZV02197.1"/>
    </source>
</evidence>
<organism evidence="1 2">
    <name type="scientific">Pectobacterium phage Arno18</name>
    <dbReference type="NCBI Taxonomy" id="2500578"/>
    <lineage>
        <taxon>Viruses</taxon>
        <taxon>Duplodnaviria</taxon>
        <taxon>Heunggongvirae</taxon>
        <taxon>Uroviricota</taxon>
        <taxon>Caudoviricetes</taxon>
        <taxon>Andersonviridae</taxon>
        <taxon>Andersonviridae incertae sedis</taxon>
        <taxon>Arnovirus</taxon>
        <taxon>Arnovirus arno18</taxon>
    </lineage>
</organism>
<name>A0A678ZZE2_9CAUD</name>
<gene>
    <name evidence="1" type="ORF">Arno18_12</name>
</gene>
<evidence type="ECO:0000313" key="2">
    <source>
        <dbReference type="Proteomes" id="UP000434907"/>
    </source>
</evidence>
<keyword evidence="2" id="KW-1185">Reference proteome</keyword>
<proteinExistence type="predicted"/>
<dbReference type="Proteomes" id="UP000434907">
    <property type="component" value="Segment"/>
</dbReference>
<reference evidence="1 2" key="1">
    <citation type="submission" date="2018-12" db="EMBL/GenBank/DDBJ databases">
        <authorList>
            <person name="Shneider M.M."/>
            <person name="Kabilov M.R."/>
            <person name="Miroshnikov K.A."/>
        </authorList>
    </citation>
    <scope>NUCLEOTIDE SEQUENCE [LARGE SCALE GENOMIC DNA]</scope>
</reference>